<dbReference type="GO" id="GO:0006935">
    <property type="term" value="P:chemotaxis"/>
    <property type="evidence" value="ECO:0007669"/>
    <property type="project" value="InterPro"/>
</dbReference>
<dbReference type="GO" id="GO:0005829">
    <property type="term" value="C:cytosol"/>
    <property type="evidence" value="ECO:0007669"/>
    <property type="project" value="TreeGrafter"/>
</dbReference>
<dbReference type="RefSeq" id="WP_055216066.1">
    <property type="nucleotide sequence ID" value="NZ_CABIXW010000004.1"/>
</dbReference>
<dbReference type="Gene3D" id="2.30.30.40">
    <property type="entry name" value="SH3 Domains"/>
    <property type="match status" value="1"/>
</dbReference>
<dbReference type="OrthoDB" id="9794382at2"/>
<reference evidence="6 7" key="1">
    <citation type="submission" date="2015-09" db="EMBL/GenBank/DDBJ databases">
        <authorList>
            <consortium name="Pathogen Informatics"/>
        </authorList>
    </citation>
    <scope>NUCLEOTIDE SEQUENCE [LARGE SCALE GENOMIC DNA]</scope>
    <source>
        <strain evidence="2 6">2789STDY5834875</strain>
        <strain evidence="3 7">2789STDY5834878</strain>
    </source>
</reference>
<evidence type="ECO:0000313" key="6">
    <source>
        <dbReference type="Proteomes" id="UP000095621"/>
    </source>
</evidence>
<dbReference type="PANTHER" id="PTHR22617">
    <property type="entry name" value="CHEMOTAXIS SENSOR HISTIDINE KINASE-RELATED"/>
    <property type="match status" value="1"/>
</dbReference>
<dbReference type="SUPFAM" id="SSF50341">
    <property type="entry name" value="CheW-like"/>
    <property type="match status" value="1"/>
</dbReference>
<feature type="domain" description="CheW-like" evidence="1">
    <location>
        <begin position="4"/>
        <end position="146"/>
    </location>
</feature>
<dbReference type="GO" id="GO:0007165">
    <property type="term" value="P:signal transduction"/>
    <property type="evidence" value="ECO:0007669"/>
    <property type="project" value="InterPro"/>
</dbReference>
<evidence type="ECO:0000313" key="9">
    <source>
        <dbReference type="Proteomes" id="UP000481964"/>
    </source>
</evidence>
<dbReference type="PANTHER" id="PTHR22617:SF23">
    <property type="entry name" value="CHEMOTAXIS PROTEIN CHEW"/>
    <property type="match status" value="1"/>
</dbReference>
<evidence type="ECO:0000313" key="4">
    <source>
        <dbReference type="EMBL" id="MSC55859.1"/>
    </source>
</evidence>
<dbReference type="Proteomes" id="UP000095780">
    <property type="component" value="Unassembled WGS sequence"/>
</dbReference>
<evidence type="ECO:0000313" key="3">
    <source>
        <dbReference type="EMBL" id="CUQ86418.1"/>
    </source>
</evidence>
<dbReference type="Gene3D" id="2.40.50.180">
    <property type="entry name" value="CheA-289, Domain 4"/>
    <property type="match status" value="1"/>
</dbReference>
<dbReference type="EMBL" id="CZBU01000005">
    <property type="protein sequence ID" value="CUQ78532.1"/>
    <property type="molecule type" value="Genomic_DNA"/>
</dbReference>
<organism evidence="2 6">
    <name type="scientific">Lachnospira eligens</name>
    <dbReference type="NCBI Taxonomy" id="39485"/>
    <lineage>
        <taxon>Bacteria</taxon>
        <taxon>Bacillati</taxon>
        <taxon>Bacillota</taxon>
        <taxon>Clostridia</taxon>
        <taxon>Lachnospirales</taxon>
        <taxon>Lachnospiraceae</taxon>
        <taxon>Lachnospira</taxon>
    </lineage>
</organism>
<dbReference type="EMBL" id="QROY01000005">
    <property type="protein sequence ID" value="RHL68782.1"/>
    <property type="molecule type" value="Genomic_DNA"/>
</dbReference>
<sequence>MADYIKPVIFRLGNQQFGVDINLVQSIEREINIVRVPNAMKYISGIVNLRGEVIPAFSLRKKFGTDDNVGVIGEDSTVIVNIPGVVKLALEVDEVLEIGDIDAQSIVQMPALAKTVDTEYLDRVANVNGQLVILLDVEKLLTQSEAESVKKFTEDMNDNDGGAANV</sequence>
<evidence type="ECO:0000259" key="1">
    <source>
        <dbReference type="PROSITE" id="PS50851"/>
    </source>
</evidence>
<dbReference type="EMBL" id="CZBV01000004">
    <property type="protein sequence ID" value="CUQ86418.1"/>
    <property type="molecule type" value="Genomic_DNA"/>
</dbReference>
<dbReference type="AlphaFoldDB" id="A0A174YXT3"/>
<gene>
    <name evidence="2" type="primary">cheW_2</name>
    <name evidence="5" type="ORF">DW007_08180</name>
    <name evidence="2" type="ORF">ERS852490_02180</name>
    <name evidence="3" type="ORF">ERS852492_01843</name>
    <name evidence="4" type="ORF">GKE48_00095</name>
</gene>
<reference evidence="5 8" key="2">
    <citation type="submission" date="2018-08" db="EMBL/GenBank/DDBJ databases">
        <title>A genome reference for cultivated species of the human gut microbiota.</title>
        <authorList>
            <person name="Zou Y."/>
            <person name="Xue W."/>
            <person name="Luo G."/>
        </authorList>
    </citation>
    <scope>NUCLEOTIDE SEQUENCE [LARGE SCALE GENOMIC DNA]</scope>
    <source>
        <strain evidence="5 8">AF36-7BH</strain>
    </source>
</reference>
<name>A0A174YXT3_9FIRM</name>
<dbReference type="InterPro" id="IPR002545">
    <property type="entry name" value="CheW-lke_dom"/>
</dbReference>
<dbReference type="SMART" id="SM00260">
    <property type="entry name" value="CheW"/>
    <property type="match status" value="1"/>
</dbReference>
<evidence type="ECO:0000313" key="7">
    <source>
        <dbReference type="Proteomes" id="UP000095780"/>
    </source>
</evidence>
<reference evidence="4 9" key="3">
    <citation type="journal article" date="2019" name="Nat. Med.">
        <title>A library of human gut bacterial isolates paired with longitudinal multiomics data enables mechanistic microbiome research.</title>
        <authorList>
            <person name="Poyet M."/>
            <person name="Groussin M."/>
            <person name="Gibbons S.M."/>
            <person name="Avila-Pacheco J."/>
            <person name="Jiang X."/>
            <person name="Kearney S.M."/>
            <person name="Perrotta A.R."/>
            <person name="Berdy B."/>
            <person name="Zhao S."/>
            <person name="Lieberman T.D."/>
            <person name="Swanson P.K."/>
            <person name="Smith M."/>
            <person name="Roesemann S."/>
            <person name="Alexander J.E."/>
            <person name="Rich S.A."/>
            <person name="Livny J."/>
            <person name="Vlamakis H."/>
            <person name="Clish C."/>
            <person name="Bullock K."/>
            <person name="Deik A."/>
            <person name="Scott J."/>
            <person name="Pierce K.A."/>
            <person name="Xavier R.J."/>
            <person name="Alm E.J."/>
        </authorList>
    </citation>
    <scope>NUCLEOTIDE SEQUENCE [LARGE SCALE GENOMIC DNA]</scope>
    <source>
        <strain evidence="4 9">BIOML-A1</strain>
    </source>
</reference>
<evidence type="ECO:0000313" key="5">
    <source>
        <dbReference type="EMBL" id="RHL68782.1"/>
    </source>
</evidence>
<evidence type="ECO:0000313" key="2">
    <source>
        <dbReference type="EMBL" id="CUQ78532.1"/>
    </source>
</evidence>
<dbReference type="Pfam" id="PF01584">
    <property type="entry name" value="CheW"/>
    <property type="match status" value="1"/>
</dbReference>
<accession>A0A174YXT3</accession>
<dbReference type="EMBL" id="WKRD01000001">
    <property type="protein sequence ID" value="MSC55859.1"/>
    <property type="molecule type" value="Genomic_DNA"/>
</dbReference>
<dbReference type="Proteomes" id="UP000095621">
    <property type="component" value="Unassembled WGS sequence"/>
</dbReference>
<protein>
    <submittedName>
        <fullName evidence="2">Chemotaxis protein CheW</fullName>
    </submittedName>
</protein>
<proteinExistence type="predicted"/>
<dbReference type="InterPro" id="IPR039315">
    <property type="entry name" value="CheW"/>
</dbReference>
<dbReference type="Proteomes" id="UP000481964">
    <property type="component" value="Unassembled WGS sequence"/>
</dbReference>
<dbReference type="Proteomes" id="UP000285201">
    <property type="component" value="Unassembled WGS sequence"/>
</dbReference>
<dbReference type="PROSITE" id="PS50851">
    <property type="entry name" value="CHEW"/>
    <property type="match status" value="1"/>
</dbReference>
<dbReference type="InterPro" id="IPR036061">
    <property type="entry name" value="CheW-like_dom_sf"/>
</dbReference>
<evidence type="ECO:0000313" key="8">
    <source>
        <dbReference type="Proteomes" id="UP000285201"/>
    </source>
</evidence>